<protein>
    <submittedName>
        <fullName evidence="2">Uncharacterized protein</fullName>
    </submittedName>
</protein>
<sequence>MANTPKAAAGRRIAVLAAAPLVLGIAGALPARAASAAVESTSVTPSTISAGQEALQKITLTEAAPAGGTVVELRDLNEYEDPNYVRSTGRKVTVPEGQRSVTVPIRVQSERETTVTRLRASANGSAAETAVTVTPPDPREQQVTGFYVKQQYGQAIALTSTTVTGTVQLKAPAPVGGLAVDIRNVPGWNSTADAPPYVVVPAGATGATFPIRVVADREPRSVQMTADLGNNVLTSSLTGVPKTFSVGQSREIRNTPGYWPNHGVVGLGDLWHPFGATIKLTSDTPGVTVPAELKVSSGEVGQLFPVTVDPSVPIGAKVKITASWVLGPAPVSTEITIQD</sequence>
<comment type="caution">
    <text evidence="2">The sequence shown here is derived from an EMBL/GenBank/DDBJ whole genome shotgun (WGS) entry which is preliminary data.</text>
</comment>
<dbReference type="RefSeq" id="WP_131762686.1">
    <property type="nucleotide sequence ID" value="NZ_CAACUY010000248.1"/>
</dbReference>
<evidence type="ECO:0000313" key="2">
    <source>
        <dbReference type="EMBL" id="MFD0689410.1"/>
    </source>
</evidence>
<feature type="signal peptide" evidence="1">
    <location>
        <begin position="1"/>
        <end position="33"/>
    </location>
</feature>
<keyword evidence="3" id="KW-1185">Reference proteome</keyword>
<dbReference type="EMBL" id="JBHTGP010000017">
    <property type="protein sequence ID" value="MFD0689410.1"/>
    <property type="molecule type" value="Genomic_DNA"/>
</dbReference>
<evidence type="ECO:0000256" key="1">
    <source>
        <dbReference type="SAM" id="SignalP"/>
    </source>
</evidence>
<accession>A0ABW2XUI9</accession>
<organism evidence="2 3">
    <name type="scientific">Actinomadura fibrosa</name>
    <dbReference type="NCBI Taxonomy" id="111802"/>
    <lineage>
        <taxon>Bacteria</taxon>
        <taxon>Bacillati</taxon>
        <taxon>Actinomycetota</taxon>
        <taxon>Actinomycetes</taxon>
        <taxon>Streptosporangiales</taxon>
        <taxon>Thermomonosporaceae</taxon>
        <taxon>Actinomadura</taxon>
    </lineage>
</organism>
<feature type="chain" id="PRO_5045260852" evidence="1">
    <location>
        <begin position="34"/>
        <end position="339"/>
    </location>
</feature>
<proteinExistence type="predicted"/>
<keyword evidence="1" id="KW-0732">Signal</keyword>
<gene>
    <name evidence="2" type="ORF">ACFQZM_33335</name>
</gene>
<reference evidence="3" key="1">
    <citation type="journal article" date="2019" name="Int. J. Syst. Evol. Microbiol.">
        <title>The Global Catalogue of Microorganisms (GCM) 10K type strain sequencing project: providing services to taxonomists for standard genome sequencing and annotation.</title>
        <authorList>
            <consortium name="The Broad Institute Genomics Platform"/>
            <consortium name="The Broad Institute Genome Sequencing Center for Infectious Disease"/>
            <person name="Wu L."/>
            <person name="Ma J."/>
        </authorList>
    </citation>
    <scope>NUCLEOTIDE SEQUENCE [LARGE SCALE GENOMIC DNA]</scope>
    <source>
        <strain evidence="3">JCM 9371</strain>
    </source>
</reference>
<dbReference type="Proteomes" id="UP001597063">
    <property type="component" value="Unassembled WGS sequence"/>
</dbReference>
<evidence type="ECO:0000313" key="3">
    <source>
        <dbReference type="Proteomes" id="UP001597063"/>
    </source>
</evidence>
<name>A0ABW2XUI9_9ACTN</name>